<evidence type="ECO:0000313" key="2">
    <source>
        <dbReference type="EMBL" id="TXT06137.1"/>
    </source>
</evidence>
<dbReference type="PANTHER" id="PTHR46689:SF1">
    <property type="entry name" value="PHOD-LIKE PHOSPHATASE DOMAIN-CONTAINING PROTEIN"/>
    <property type="match status" value="1"/>
</dbReference>
<dbReference type="Pfam" id="PF19050">
    <property type="entry name" value="PhoD_2"/>
    <property type="match status" value="2"/>
</dbReference>
<evidence type="ECO:0000313" key="3">
    <source>
        <dbReference type="Proteomes" id="UP000473826"/>
    </source>
</evidence>
<dbReference type="CDD" id="cd07389">
    <property type="entry name" value="MPP_PhoD"/>
    <property type="match status" value="1"/>
</dbReference>
<dbReference type="Proteomes" id="UP000473826">
    <property type="component" value="Unassembled WGS sequence"/>
</dbReference>
<dbReference type="InterPro" id="IPR038607">
    <property type="entry name" value="PhoD-like_sf"/>
</dbReference>
<dbReference type="Gene3D" id="3.60.21.70">
    <property type="entry name" value="PhoD-like phosphatase"/>
    <property type="match status" value="1"/>
</dbReference>
<dbReference type="OrthoDB" id="2419400at2759"/>
<protein>
    <recommendedName>
        <fullName evidence="1">PhoD-like phosphatase domain-containing protein</fullName>
    </recommendedName>
</protein>
<evidence type="ECO:0000259" key="1">
    <source>
        <dbReference type="Pfam" id="PF19050"/>
    </source>
</evidence>
<proteinExistence type="predicted"/>
<dbReference type="PANTHER" id="PTHR46689">
    <property type="entry name" value="MEMBRANE PROTEIN, PUTATIVE-RELATED"/>
    <property type="match status" value="1"/>
</dbReference>
<organism evidence="2 3">
    <name type="scientific">Vanrija humicola</name>
    <name type="common">Yeast</name>
    <name type="synonym">Cryptococcus humicola</name>
    <dbReference type="NCBI Taxonomy" id="5417"/>
    <lineage>
        <taxon>Eukaryota</taxon>
        <taxon>Fungi</taxon>
        <taxon>Dikarya</taxon>
        <taxon>Basidiomycota</taxon>
        <taxon>Agaricomycotina</taxon>
        <taxon>Tremellomycetes</taxon>
        <taxon>Trichosporonales</taxon>
        <taxon>Trichosporonaceae</taxon>
        <taxon>Vanrija</taxon>
    </lineage>
</organism>
<name>A0A7D8UWY3_VANHU</name>
<sequence>MQPHLQLMCGPLLSYYTIEDGIWYGAAMVVTADRGSQFEPTPWLHLRFNQYAGLQQAGPEVLPAKTFQSQRIFTYNDNKQGPCSFWRFMIQIPLQNTETEVKYSLNRGAELAFVVPAIGQNLRWTAHSCNGFSSGVDPDEFKGEWDSGYDPLWEDMLEKHHLQPYHCMVGGGDQIYCDALTLEPEMQSWINAPDREAKLSHPVTDDFVSGALTSSFNHYALHFRRGAFGRANSTIPMVNMLDDHDLIDGFGTYDDETMRSPVFSYIGNRGYFWYLLFQLFTVDEFDGIDPFPSHPIKSMVIGGQGPWIPFHNHSLSVYLGPKVHMIAVDCRSERKLHQVVSPETYSIIFDIISRLPQDVEQLVIQLGVPIAYPRMSFLEHFLGAKYNPINLLARHNALGLGGMVNKFNQSAELLDDLNDHWCANVHKKERNWLVLEMQRIAQTQRLRVTFLSGDVHLAAVGCLFTYKAKLAPEVDHRYMLNIVSSAIVNTPPPAGAAKMVSQLAGHKHRTLHKQHTDESMLDIFAKDTDGKKQRKPYVLPRRNYTAIEYLESGDLLFDIRVEKKQGAGDTVSYPVKVPPPRWEVRTGASVGAPPIPNGGAH</sequence>
<comment type="caution">
    <text evidence="2">The sequence shown here is derived from an EMBL/GenBank/DDBJ whole genome shotgun (WGS) entry which is preliminary data.</text>
</comment>
<feature type="domain" description="PhoD-like phosphatase" evidence="1">
    <location>
        <begin position="400"/>
        <end position="552"/>
    </location>
</feature>
<dbReference type="GO" id="GO:0016020">
    <property type="term" value="C:membrane"/>
    <property type="evidence" value="ECO:0007669"/>
    <property type="project" value="TreeGrafter"/>
</dbReference>
<gene>
    <name evidence="2" type="ORF">VHUM_03610</name>
</gene>
<keyword evidence="3" id="KW-1185">Reference proteome</keyword>
<reference evidence="2 3" key="1">
    <citation type="journal article" date="2019" name="PLoS Genet.">
        <title>Convergent evolution of linked mating-type loci in basidiomycete fungi.</title>
        <authorList>
            <person name="Sun S."/>
            <person name="Coelho M.A."/>
            <person name="Heitman J."/>
            <person name="Nowrousian M."/>
        </authorList>
    </citation>
    <scope>NUCLEOTIDE SEQUENCE [LARGE SCALE GENOMIC DNA]</scope>
    <source>
        <strain evidence="2 3">CBS 4282</strain>
    </source>
</reference>
<dbReference type="EMBL" id="QKWK01000010">
    <property type="protein sequence ID" value="TXT06137.1"/>
    <property type="molecule type" value="Genomic_DNA"/>
</dbReference>
<accession>A0A7D8UWY3</accession>
<dbReference type="AlphaFoldDB" id="A0A7D8UWY3"/>
<dbReference type="InterPro" id="IPR018946">
    <property type="entry name" value="PhoD-like_MPP"/>
</dbReference>
<dbReference type="InterPro" id="IPR043904">
    <property type="entry name" value="PhoD_2-like"/>
</dbReference>
<feature type="domain" description="PhoD-like phosphatase" evidence="1">
    <location>
        <begin position="118"/>
        <end position="382"/>
    </location>
</feature>